<dbReference type="KEGG" id="ehx:EMIHUDRAFT_213663"/>
<proteinExistence type="predicted"/>
<dbReference type="GeneID" id="17258485"/>
<keyword evidence="4" id="KW-1185">Reference proteome</keyword>
<dbReference type="HOGENOM" id="CLU_726532_0_0_1"/>
<dbReference type="InterPro" id="IPR011993">
    <property type="entry name" value="PH-like_dom_sf"/>
</dbReference>
<sequence length="464" mass="50470">MALCAGLLAKARVDSARQKPKREYLASLEPDPFALARTEVGTLSNALKQIATPAAGMDAAGRGGRHSAHDVGMLEAEQQMWVANQKRDLLELRHRQILARVDWLNQLNTQAMLVAGSAVASLGGESLETIDDEHVTKTLLDTIFVASTAATLCFSLWVIFISSNLIMLSQMTALTGTSAGDVKTADEILERRINEVRSYYLLSLVMLLISALSMVWMNCTGSNSTIATVIFVTVSLHAVHTLRDTSAEFKESTTFEGDDTVLQCLNSAARLLRPPCCAKLAPRRWRRLVDRDGRSAHFQLPADAGRAADAQKSRSRGSNSSRAAPEGRWADGEARARAAAAPARYQGWVFKSKWFVLRDTALAWYNTDDDHTLQAPPKVMLSMSGYTVRETVEPGPARRSALMLLPRAVLAQPTEAPERAALAPKSWLELLTVAIHRADQQQAAGMAGPSRESSFGSARAGVCE</sequence>
<evidence type="ECO:0000313" key="4">
    <source>
        <dbReference type="Proteomes" id="UP000013827"/>
    </source>
</evidence>
<dbReference type="RefSeq" id="XP_005764844.1">
    <property type="nucleotide sequence ID" value="XM_005764787.1"/>
</dbReference>
<feature type="region of interest" description="Disordered" evidence="1">
    <location>
        <begin position="442"/>
        <end position="464"/>
    </location>
</feature>
<accession>A0A0D3IMD0</accession>
<keyword evidence="2" id="KW-0812">Transmembrane</keyword>
<keyword evidence="2" id="KW-0472">Membrane</keyword>
<dbReference type="SUPFAM" id="SSF50729">
    <property type="entry name" value="PH domain-like"/>
    <property type="match status" value="1"/>
</dbReference>
<reference evidence="3" key="2">
    <citation type="submission" date="2024-10" db="UniProtKB">
        <authorList>
            <consortium name="EnsemblProtists"/>
        </authorList>
    </citation>
    <scope>IDENTIFICATION</scope>
</reference>
<evidence type="ECO:0008006" key="5">
    <source>
        <dbReference type="Google" id="ProtNLM"/>
    </source>
</evidence>
<protein>
    <recommendedName>
        <fullName evidence="5">PH domain-containing protein</fullName>
    </recommendedName>
</protein>
<feature type="transmembrane region" description="Helical" evidence="2">
    <location>
        <begin position="199"/>
        <end position="217"/>
    </location>
</feature>
<feature type="transmembrane region" description="Helical" evidence="2">
    <location>
        <begin position="143"/>
        <end position="161"/>
    </location>
</feature>
<dbReference type="PaxDb" id="2903-EOD12415"/>
<evidence type="ECO:0000256" key="2">
    <source>
        <dbReference type="SAM" id="Phobius"/>
    </source>
</evidence>
<dbReference type="Proteomes" id="UP000013827">
    <property type="component" value="Unassembled WGS sequence"/>
</dbReference>
<keyword evidence="2" id="KW-1133">Transmembrane helix</keyword>
<organism evidence="3 4">
    <name type="scientific">Emiliania huxleyi (strain CCMP1516)</name>
    <dbReference type="NCBI Taxonomy" id="280463"/>
    <lineage>
        <taxon>Eukaryota</taxon>
        <taxon>Haptista</taxon>
        <taxon>Haptophyta</taxon>
        <taxon>Prymnesiophyceae</taxon>
        <taxon>Isochrysidales</taxon>
        <taxon>Noelaerhabdaceae</taxon>
        <taxon>Emiliania</taxon>
    </lineage>
</organism>
<name>A0A0D3IMD0_EMIH1</name>
<evidence type="ECO:0000313" key="3">
    <source>
        <dbReference type="EnsemblProtists" id="EOD12415"/>
    </source>
</evidence>
<feature type="region of interest" description="Disordered" evidence="1">
    <location>
        <begin position="300"/>
        <end position="331"/>
    </location>
</feature>
<evidence type="ECO:0000256" key="1">
    <source>
        <dbReference type="SAM" id="MobiDB-lite"/>
    </source>
</evidence>
<dbReference type="Gene3D" id="2.30.29.30">
    <property type="entry name" value="Pleckstrin-homology domain (PH domain)/Phosphotyrosine-binding domain (PTB)"/>
    <property type="match status" value="1"/>
</dbReference>
<dbReference type="AlphaFoldDB" id="A0A0D3IMD0"/>
<reference evidence="4" key="1">
    <citation type="journal article" date="2013" name="Nature">
        <title>Pan genome of the phytoplankton Emiliania underpins its global distribution.</title>
        <authorList>
            <person name="Read B.A."/>
            <person name="Kegel J."/>
            <person name="Klute M.J."/>
            <person name="Kuo A."/>
            <person name="Lefebvre S.C."/>
            <person name="Maumus F."/>
            <person name="Mayer C."/>
            <person name="Miller J."/>
            <person name="Monier A."/>
            <person name="Salamov A."/>
            <person name="Young J."/>
            <person name="Aguilar M."/>
            <person name="Claverie J.M."/>
            <person name="Frickenhaus S."/>
            <person name="Gonzalez K."/>
            <person name="Herman E.K."/>
            <person name="Lin Y.C."/>
            <person name="Napier J."/>
            <person name="Ogata H."/>
            <person name="Sarno A.F."/>
            <person name="Shmutz J."/>
            <person name="Schroeder D."/>
            <person name="de Vargas C."/>
            <person name="Verret F."/>
            <person name="von Dassow P."/>
            <person name="Valentin K."/>
            <person name="Van de Peer Y."/>
            <person name="Wheeler G."/>
            <person name="Dacks J.B."/>
            <person name="Delwiche C.F."/>
            <person name="Dyhrman S.T."/>
            <person name="Glockner G."/>
            <person name="John U."/>
            <person name="Richards T."/>
            <person name="Worden A.Z."/>
            <person name="Zhang X."/>
            <person name="Grigoriev I.V."/>
            <person name="Allen A.E."/>
            <person name="Bidle K."/>
            <person name="Borodovsky M."/>
            <person name="Bowler C."/>
            <person name="Brownlee C."/>
            <person name="Cock J.M."/>
            <person name="Elias M."/>
            <person name="Gladyshev V.N."/>
            <person name="Groth M."/>
            <person name="Guda C."/>
            <person name="Hadaegh A."/>
            <person name="Iglesias-Rodriguez M.D."/>
            <person name="Jenkins J."/>
            <person name="Jones B.M."/>
            <person name="Lawson T."/>
            <person name="Leese F."/>
            <person name="Lindquist E."/>
            <person name="Lobanov A."/>
            <person name="Lomsadze A."/>
            <person name="Malik S.B."/>
            <person name="Marsh M.E."/>
            <person name="Mackinder L."/>
            <person name="Mock T."/>
            <person name="Mueller-Roeber B."/>
            <person name="Pagarete A."/>
            <person name="Parker M."/>
            <person name="Probert I."/>
            <person name="Quesneville H."/>
            <person name="Raines C."/>
            <person name="Rensing S.A."/>
            <person name="Riano-Pachon D.M."/>
            <person name="Richier S."/>
            <person name="Rokitta S."/>
            <person name="Shiraiwa Y."/>
            <person name="Soanes D.M."/>
            <person name="van der Giezen M."/>
            <person name="Wahlund T.M."/>
            <person name="Williams B."/>
            <person name="Wilson W."/>
            <person name="Wolfe G."/>
            <person name="Wurch L.L."/>
        </authorList>
    </citation>
    <scope>NUCLEOTIDE SEQUENCE</scope>
</reference>
<dbReference type="EnsemblProtists" id="EOD12415">
    <property type="protein sequence ID" value="EOD12415"/>
    <property type="gene ID" value="EMIHUDRAFT_213663"/>
</dbReference>